<comment type="similarity">
    <text evidence="1">Belongs to the heat shock protein 70 family.</text>
</comment>
<dbReference type="PANTHER" id="PTHR43513">
    <property type="entry name" value="DIHYDROOROTATE DEHYDROGENASE B (NAD(+)), ELECTRON TRANSFER SUBUNIT"/>
    <property type="match status" value="1"/>
</dbReference>
<organism evidence="3 4">
    <name type="scientific">Clostridium thermobutyricum DSM 4928</name>
    <dbReference type="NCBI Taxonomy" id="1121339"/>
    <lineage>
        <taxon>Bacteria</taxon>
        <taxon>Bacillati</taxon>
        <taxon>Bacillota</taxon>
        <taxon>Clostridia</taxon>
        <taxon>Eubacteriales</taxon>
        <taxon>Clostridiaceae</taxon>
        <taxon>Clostridium</taxon>
    </lineage>
</organism>
<dbReference type="InterPro" id="IPR006058">
    <property type="entry name" value="2Fe2S_fd_BS"/>
</dbReference>
<comment type="caution">
    <text evidence="3">The sequence shown here is derived from an EMBL/GenBank/DDBJ whole genome shotgun (WGS) entry which is preliminary data.</text>
</comment>
<dbReference type="InterPro" id="IPR017927">
    <property type="entry name" value="FAD-bd_FR_type"/>
</dbReference>
<dbReference type="GO" id="GO:0051537">
    <property type="term" value="F:2 iron, 2 sulfur cluster binding"/>
    <property type="evidence" value="ECO:0007669"/>
    <property type="project" value="InterPro"/>
</dbReference>
<protein>
    <submittedName>
        <fullName evidence="3">Dihydroorotate dehydrogenase B (NAD(+)), electron transfer subunit</fullName>
    </submittedName>
</protein>
<dbReference type="InterPro" id="IPR039261">
    <property type="entry name" value="FNR_nucleotide-bd"/>
</dbReference>
<proteinExistence type="inferred from homology"/>
<dbReference type="RefSeq" id="WP_080023720.1">
    <property type="nucleotide sequence ID" value="NZ_LTAY01000064.1"/>
</dbReference>
<dbReference type="OrthoDB" id="1704963at2"/>
<dbReference type="CDD" id="cd06192">
    <property type="entry name" value="DHOD_e_trans_like"/>
    <property type="match status" value="1"/>
</dbReference>
<evidence type="ECO:0000256" key="1">
    <source>
        <dbReference type="ARBA" id="ARBA00007381"/>
    </source>
</evidence>
<gene>
    <name evidence="3" type="primary">pyrK_3</name>
    <name evidence="3" type="ORF">CLTHE_24480</name>
</gene>
<dbReference type="SUPFAM" id="SSF63380">
    <property type="entry name" value="Riboflavin synthase domain-like"/>
    <property type="match status" value="1"/>
</dbReference>
<reference evidence="3 4" key="1">
    <citation type="submission" date="2016-02" db="EMBL/GenBank/DDBJ databases">
        <title>Genome sequence of Clostridium thermobutyricum DSM 4928.</title>
        <authorList>
            <person name="Poehlein A."/>
            <person name="Daniel R."/>
        </authorList>
    </citation>
    <scope>NUCLEOTIDE SEQUENCE [LARGE SCALE GENOMIC DNA]</scope>
    <source>
        <strain evidence="3 4">DSM 4928</strain>
    </source>
</reference>
<dbReference type="InterPro" id="IPR050353">
    <property type="entry name" value="PyrK_electron_transfer"/>
</dbReference>
<dbReference type="EMBL" id="LTAY01000064">
    <property type="protein sequence ID" value="OPX46894.1"/>
    <property type="molecule type" value="Genomic_DNA"/>
</dbReference>
<dbReference type="PANTHER" id="PTHR43513:SF3">
    <property type="entry name" value="DIHYDROOROTATE DEHYDROGENASE B (NAD(+)), ELECTRON TRANSFER SUBUNIT-RELATED"/>
    <property type="match status" value="1"/>
</dbReference>
<dbReference type="InterPro" id="IPR017938">
    <property type="entry name" value="Riboflavin_synthase-like_b-brl"/>
</dbReference>
<feature type="domain" description="FAD-binding FR-type" evidence="2">
    <location>
        <begin position="62"/>
        <end position="162"/>
    </location>
</feature>
<dbReference type="AlphaFoldDB" id="A0A1V4SSS8"/>
<dbReference type="NCBIfam" id="NF004470">
    <property type="entry name" value="PRK05802.1"/>
    <property type="match status" value="1"/>
</dbReference>
<dbReference type="PROSITE" id="PS51384">
    <property type="entry name" value="FAD_FR"/>
    <property type="match status" value="1"/>
</dbReference>
<evidence type="ECO:0000313" key="4">
    <source>
        <dbReference type="Proteomes" id="UP000191448"/>
    </source>
</evidence>
<dbReference type="GO" id="GO:0016491">
    <property type="term" value="F:oxidoreductase activity"/>
    <property type="evidence" value="ECO:0007669"/>
    <property type="project" value="InterPro"/>
</dbReference>
<dbReference type="Proteomes" id="UP000191448">
    <property type="component" value="Unassembled WGS sequence"/>
</dbReference>
<dbReference type="SUPFAM" id="SSF52343">
    <property type="entry name" value="Ferredoxin reductase-like, C-terminal NADP-linked domain"/>
    <property type="match status" value="1"/>
</dbReference>
<sequence length="328" mass="37814">MRERFTCIDLGTSYCPCHLAESGDCILCSQLRGKCFCDCKDWNGVCVYSEFCNNKKKAKEGRKTYDCKVIEIKKYAEDILSIKIQVTRQFAFDLSNPGSYVFVRKAEEGYFDTPISIVETNPEEEWIEFIVKIAGVKTKQLEELNLNDIVKVRGPYFNGVFGRKEIYKLKEEQVLIIGRNVGLAPVVPVIKRLTRENNKIYLLKDLAGINKDFLKEELDNYNPIIEENEIISNGKLTDWIKERINYYINKGVSHIHIGGADIITYLVIEYLNDINRNDITLSCCNNFKMACGEGVCGACTIRYDGDKVRRYCKYQTDPRTVFKGRWLI</sequence>
<dbReference type="InterPro" id="IPR018181">
    <property type="entry name" value="Heat_shock_70_CS"/>
</dbReference>
<evidence type="ECO:0000313" key="3">
    <source>
        <dbReference type="EMBL" id="OPX46894.1"/>
    </source>
</evidence>
<evidence type="ECO:0000259" key="2">
    <source>
        <dbReference type="PROSITE" id="PS51384"/>
    </source>
</evidence>
<dbReference type="Gene3D" id="2.40.30.10">
    <property type="entry name" value="Translation factors"/>
    <property type="match status" value="1"/>
</dbReference>
<accession>A0A1V4SSS8</accession>
<dbReference type="PROSITE" id="PS00197">
    <property type="entry name" value="2FE2S_FER_1"/>
    <property type="match status" value="1"/>
</dbReference>
<dbReference type="PROSITE" id="PS00297">
    <property type="entry name" value="HSP70_1"/>
    <property type="match status" value="1"/>
</dbReference>
<name>A0A1V4SSS8_9CLOT</name>